<dbReference type="GO" id="GO:0016811">
    <property type="term" value="F:hydrolase activity, acting on carbon-nitrogen (but not peptide) bonds, in linear amides"/>
    <property type="evidence" value="ECO:0007669"/>
    <property type="project" value="InterPro"/>
</dbReference>
<evidence type="ECO:0000313" key="1">
    <source>
        <dbReference type="EMBL" id="RUL50337.1"/>
    </source>
</evidence>
<dbReference type="Gene3D" id="2.60.120.580">
    <property type="entry name" value="Acetamidase/Formamidase-like domains"/>
    <property type="match status" value="2"/>
</dbReference>
<keyword evidence="2" id="KW-1185">Reference proteome</keyword>
<dbReference type="SUPFAM" id="SSF141130">
    <property type="entry name" value="Acetamidase/Formamidase-like"/>
    <property type="match status" value="1"/>
</dbReference>
<protein>
    <submittedName>
        <fullName evidence="1">Acetamidase</fullName>
    </submittedName>
</protein>
<dbReference type="InterPro" id="IPR004304">
    <property type="entry name" value="FmdA_AmdA"/>
</dbReference>
<reference evidence="1 2" key="1">
    <citation type="submission" date="2018-12" db="EMBL/GenBank/DDBJ databases">
        <title>Lysinibacillus antri sp. nov., isolated from a cave soil.</title>
        <authorList>
            <person name="Narsing Rao M.P."/>
            <person name="Zhang H."/>
            <person name="Dong Z.-Y."/>
            <person name="Niu X.-K."/>
            <person name="Zhang K."/>
            <person name="Fang B.-Z."/>
            <person name="Kang Y.-Q."/>
            <person name="Xiao M."/>
            <person name="Li W.-J."/>
        </authorList>
    </citation>
    <scope>NUCLEOTIDE SEQUENCE [LARGE SCALE GENOMIC DNA]</scope>
    <source>
        <strain evidence="1 2">SYSU K30002</strain>
    </source>
</reference>
<proteinExistence type="predicted"/>
<organism evidence="1 2">
    <name type="scientific">Lysinibacillus antri</name>
    <dbReference type="NCBI Taxonomy" id="2498145"/>
    <lineage>
        <taxon>Bacteria</taxon>
        <taxon>Bacillati</taxon>
        <taxon>Bacillota</taxon>
        <taxon>Bacilli</taxon>
        <taxon>Bacillales</taxon>
        <taxon>Bacillaceae</taxon>
        <taxon>Lysinibacillus</taxon>
    </lineage>
</organism>
<dbReference type="Proteomes" id="UP000287910">
    <property type="component" value="Unassembled WGS sequence"/>
</dbReference>
<accession>A0A432L9U4</accession>
<sequence length="461" mass="49584">MIHKQTQSVQVKELTEEAPITSELQNNAEVIQSVETIFVNEFTNGVLDPAKVMLGPLKDGGTIIANTAPGCWGPMITPNIHGGHEVTKPVYIEGAEVGDAIVIEIKSIQVTSMATSSGTDQPLPERFIGDPFIKVKCPGCGKLEPETVVSGIGKGAIKCATCDTEVSPFDLTNGYTMAFHPHGEVGVTVGKEGARKIASNPKQFMRIPEQSIQTPVVTLAPTDLIGVMARMRPFLGQLGTMPSIAMPDSHNAGDFGQALLNAPHEYALTEEQLEMHRTDGHMDINRVREGAVVICPVKVPGGGVYIGDMHAMQGDGEIAGHTTDVSGIVQLKVSVLKKVPLDGPILLPNVDDLPYTAKPFSKEEKRKARELAEEFGLKQIEEVFPISVVGTGENLNRATDNAITRASKLLDLTSDEVKNRATISGGVEIGRYPGVITVTLQVPKSILKKARIYKLVKNKYN</sequence>
<gene>
    <name evidence="1" type="ORF">EK386_14255</name>
</gene>
<comment type="caution">
    <text evidence="1">The sequence shown here is derived from an EMBL/GenBank/DDBJ whole genome shotgun (WGS) entry which is preliminary data.</text>
</comment>
<name>A0A432L9U4_9BACI</name>
<dbReference type="PANTHER" id="PTHR31891:SF1">
    <property type="entry name" value="FORMAMIDASE C869.04-RELATED"/>
    <property type="match status" value="1"/>
</dbReference>
<dbReference type="EMBL" id="RYYR01000021">
    <property type="protein sequence ID" value="RUL50337.1"/>
    <property type="molecule type" value="Genomic_DNA"/>
</dbReference>
<evidence type="ECO:0000313" key="2">
    <source>
        <dbReference type="Proteomes" id="UP000287910"/>
    </source>
</evidence>
<dbReference type="PANTHER" id="PTHR31891">
    <property type="entry name" value="FORMAMIDASE C869.04-RELATED"/>
    <property type="match status" value="1"/>
</dbReference>
<dbReference type="AlphaFoldDB" id="A0A432L9U4"/>
<dbReference type="Pfam" id="PF03069">
    <property type="entry name" value="FmdA_AmdA"/>
    <property type="match status" value="1"/>
</dbReference>